<keyword evidence="5 8" id="KW-0472">Membrane</keyword>
<keyword evidence="7" id="KW-0325">Glycoprotein</keyword>
<dbReference type="InterPro" id="IPR000832">
    <property type="entry name" value="GPCR_2_secretin-like"/>
</dbReference>
<dbReference type="GO" id="GO:0016020">
    <property type="term" value="C:membrane"/>
    <property type="evidence" value="ECO:0007669"/>
    <property type="project" value="UniProtKB-SubCell"/>
</dbReference>
<evidence type="ECO:0000256" key="6">
    <source>
        <dbReference type="ARBA" id="ARBA00023157"/>
    </source>
</evidence>
<dbReference type="GO" id="GO:0007189">
    <property type="term" value="P:adenylate cyclase-activating G protein-coupled receptor signaling pathway"/>
    <property type="evidence" value="ECO:0007669"/>
    <property type="project" value="TreeGrafter"/>
</dbReference>
<evidence type="ECO:0008006" key="13">
    <source>
        <dbReference type="Google" id="ProtNLM"/>
    </source>
</evidence>
<dbReference type="GO" id="GO:0007166">
    <property type="term" value="P:cell surface receptor signaling pathway"/>
    <property type="evidence" value="ECO:0007669"/>
    <property type="project" value="InterPro"/>
</dbReference>
<keyword evidence="12" id="KW-1185">Reference proteome</keyword>
<feature type="transmembrane region" description="Helical" evidence="8">
    <location>
        <begin position="265"/>
        <end position="287"/>
    </location>
</feature>
<name>A0A3P8W0Y1_CYNSE</name>
<dbReference type="PROSITE" id="PS50221">
    <property type="entry name" value="GAIN_B"/>
    <property type="match status" value="1"/>
</dbReference>
<comment type="subcellular location">
    <subcellularLocation>
        <location evidence="1">Membrane</location>
        <topology evidence="1">Multi-pass membrane protein</topology>
    </subcellularLocation>
</comment>
<dbReference type="Pfam" id="PF01825">
    <property type="entry name" value="GPS"/>
    <property type="match status" value="1"/>
</dbReference>
<dbReference type="Gene3D" id="1.20.1070.10">
    <property type="entry name" value="Rhodopsin 7-helix transmembrane proteins"/>
    <property type="match status" value="1"/>
</dbReference>
<dbReference type="PROSITE" id="PS50261">
    <property type="entry name" value="G_PROTEIN_RECEP_F2_4"/>
    <property type="match status" value="1"/>
</dbReference>
<feature type="transmembrane region" description="Helical" evidence="8">
    <location>
        <begin position="369"/>
        <end position="390"/>
    </location>
</feature>
<feature type="transmembrane region" description="Helical" evidence="8">
    <location>
        <begin position="338"/>
        <end position="363"/>
    </location>
</feature>
<dbReference type="InterPro" id="IPR057244">
    <property type="entry name" value="GAIN_B"/>
</dbReference>
<evidence type="ECO:0000313" key="12">
    <source>
        <dbReference type="Proteomes" id="UP000265120"/>
    </source>
</evidence>
<reference evidence="11" key="2">
    <citation type="submission" date="2025-09" db="UniProtKB">
        <authorList>
            <consortium name="Ensembl"/>
        </authorList>
    </citation>
    <scope>IDENTIFICATION</scope>
</reference>
<evidence type="ECO:0000313" key="11">
    <source>
        <dbReference type="Ensembl" id="ENSCSEP00000018235.1"/>
    </source>
</evidence>
<evidence type="ECO:0000256" key="5">
    <source>
        <dbReference type="ARBA" id="ARBA00023136"/>
    </source>
</evidence>
<proteinExistence type="inferred from homology"/>
<dbReference type="PANTHER" id="PTHR45813:SF2">
    <property type="entry name" value="ADHESION G-PROTEIN COUPLED RECEPTOR F3"/>
    <property type="match status" value="1"/>
</dbReference>
<dbReference type="InterPro" id="IPR046338">
    <property type="entry name" value="GAIN_dom_sf"/>
</dbReference>
<dbReference type="PRINTS" id="PR00249">
    <property type="entry name" value="GPCRSECRETIN"/>
</dbReference>
<dbReference type="InterPro" id="IPR051587">
    <property type="entry name" value="Adhesion_GPCR"/>
</dbReference>
<dbReference type="InterPro" id="IPR000203">
    <property type="entry name" value="GPS"/>
</dbReference>
<feature type="transmembrane region" description="Helical" evidence="8">
    <location>
        <begin position="234"/>
        <end position="258"/>
    </location>
</feature>
<evidence type="ECO:0000259" key="9">
    <source>
        <dbReference type="PROSITE" id="PS50221"/>
    </source>
</evidence>
<dbReference type="PANTHER" id="PTHR45813">
    <property type="entry name" value="IG-LIKE DOMAIN-CONTAINING PROTEIN"/>
    <property type="match status" value="1"/>
</dbReference>
<dbReference type="Proteomes" id="UP000265120">
    <property type="component" value="Unassembled WGS sequence"/>
</dbReference>
<evidence type="ECO:0000256" key="3">
    <source>
        <dbReference type="ARBA" id="ARBA00022692"/>
    </source>
</evidence>
<reference evidence="11" key="1">
    <citation type="submission" date="2025-08" db="UniProtKB">
        <authorList>
            <consortium name="Ensembl"/>
        </authorList>
    </citation>
    <scope>IDENTIFICATION</scope>
</reference>
<evidence type="ECO:0000256" key="1">
    <source>
        <dbReference type="ARBA" id="ARBA00004141"/>
    </source>
</evidence>
<feature type="domain" description="GAIN-B" evidence="9">
    <location>
        <begin position="1"/>
        <end position="151"/>
    </location>
</feature>
<protein>
    <recommendedName>
        <fullName evidence="13">Adhesion G protein-coupled receptor F3b</fullName>
    </recommendedName>
</protein>
<dbReference type="AlphaFoldDB" id="A0A3P8W0Y1"/>
<sequence length="457" mass="51231">FSSIKLAFHFSSMYFVRFCFQNFEMGLGATNELAVHIFKGLKNATTFTTVHSDVIADLTASIEILNVMGDASQKTTLNETILHIINSSFYITLDFPNEYDSTNAYCVFWNTARLDWSDAGCSAKTSSDNHTLCQCNHLTSFSVLMAKGNTPNPILDVITTVGLAVSLCSLVIYLIIEALVWSAVVKSNLSHFRHTALVNIATFRLLADICFLATTSPDILSEKLCLFMTIGKHLFYLAMFSWMLCMSVMLVHQLIFVFSPLRKRVFMFLSSTVGYVCPILIVGFSYLHCSLKGPFLIPVGTITFTNLFSMFVVIVTLLKTSVPDDSKASEKQAAKSIFKVVVFLTPVFGITWGIGGIVCVYKYVLNLELGKIILLCVLQGLFILITGCLTEFSLLMWRERNALHSSPSLLDCSPTIYSISIVDTRCNSKNVYRFVLSYKRGSLLTKMYRLLNDRHRY</sequence>
<feature type="transmembrane region" description="Helical" evidence="8">
    <location>
        <begin position="293"/>
        <end position="318"/>
    </location>
</feature>
<feature type="domain" description="G-protein coupled receptors family 2 profile 2" evidence="10">
    <location>
        <begin position="155"/>
        <end position="391"/>
    </location>
</feature>
<comment type="similarity">
    <text evidence="2">Belongs to the G-protein coupled receptor 2 family. Adhesion G-protein coupled receptor (ADGR) subfamily.</text>
</comment>
<accession>A0A3P8W0Y1</accession>
<dbReference type="InParanoid" id="A0A3P8W0Y1"/>
<keyword evidence="3 8" id="KW-0812">Transmembrane</keyword>
<keyword evidence="4 8" id="KW-1133">Transmembrane helix</keyword>
<dbReference type="Gene3D" id="2.60.220.50">
    <property type="match status" value="1"/>
</dbReference>
<feature type="transmembrane region" description="Helical" evidence="8">
    <location>
        <begin position="161"/>
        <end position="184"/>
    </location>
</feature>
<evidence type="ECO:0000256" key="2">
    <source>
        <dbReference type="ARBA" id="ARBA00007343"/>
    </source>
</evidence>
<dbReference type="OMA" id="KSTAIGW"/>
<evidence type="ECO:0000259" key="10">
    <source>
        <dbReference type="PROSITE" id="PS50261"/>
    </source>
</evidence>
<organism evidence="11 12">
    <name type="scientific">Cynoglossus semilaevis</name>
    <name type="common">Tongue sole</name>
    <dbReference type="NCBI Taxonomy" id="244447"/>
    <lineage>
        <taxon>Eukaryota</taxon>
        <taxon>Metazoa</taxon>
        <taxon>Chordata</taxon>
        <taxon>Craniata</taxon>
        <taxon>Vertebrata</taxon>
        <taxon>Euteleostomi</taxon>
        <taxon>Actinopterygii</taxon>
        <taxon>Neopterygii</taxon>
        <taxon>Teleostei</taxon>
        <taxon>Neoteleostei</taxon>
        <taxon>Acanthomorphata</taxon>
        <taxon>Carangaria</taxon>
        <taxon>Pleuronectiformes</taxon>
        <taxon>Pleuronectoidei</taxon>
        <taxon>Cynoglossidae</taxon>
        <taxon>Cynoglossinae</taxon>
        <taxon>Cynoglossus</taxon>
    </lineage>
</organism>
<dbReference type="Ensembl" id="ENSCSET00000018460.1">
    <property type="protein sequence ID" value="ENSCSEP00000018235.1"/>
    <property type="gene ID" value="ENSCSEG00000011704.1"/>
</dbReference>
<dbReference type="GeneTree" id="ENSGT00940000154603"/>
<evidence type="ECO:0000256" key="4">
    <source>
        <dbReference type="ARBA" id="ARBA00022989"/>
    </source>
</evidence>
<dbReference type="SMART" id="SM00303">
    <property type="entry name" value="GPS"/>
    <property type="match status" value="1"/>
</dbReference>
<dbReference type="Pfam" id="PF00002">
    <property type="entry name" value="7tm_2"/>
    <property type="match status" value="1"/>
</dbReference>
<dbReference type="InterPro" id="IPR017981">
    <property type="entry name" value="GPCR_2-like_7TM"/>
</dbReference>
<keyword evidence="6" id="KW-1015">Disulfide bond</keyword>
<evidence type="ECO:0000256" key="7">
    <source>
        <dbReference type="ARBA" id="ARBA00023180"/>
    </source>
</evidence>
<dbReference type="GO" id="GO:0004930">
    <property type="term" value="F:G protein-coupled receptor activity"/>
    <property type="evidence" value="ECO:0007669"/>
    <property type="project" value="InterPro"/>
</dbReference>
<evidence type="ECO:0000256" key="8">
    <source>
        <dbReference type="SAM" id="Phobius"/>
    </source>
</evidence>